<proteinExistence type="predicted"/>
<dbReference type="InterPro" id="IPR005094">
    <property type="entry name" value="Endonuclease_MobA/VirD2"/>
</dbReference>
<evidence type="ECO:0000313" key="4">
    <source>
        <dbReference type="Proteomes" id="UP000744980"/>
    </source>
</evidence>
<reference evidence="3 4" key="1">
    <citation type="submission" date="2020-01" db="EMBL/GenBank/DDBJ databases">
        <title>Draft genome assembly of Ensifer adhaerens T173.</title>
        <authorList>
            <person name="Craig J.E."/>
            <person name="Stinchcombe J.R."/>
        </authorList>
    </citation>
    <scope>NUCLEOTIDE SEQUENCE [LARGE SCALE GENOMIC DNA]</scope>
    <source>
        <strain evidence="3 4">T173</strain>
    </source>
</reference>
<dbReference type="RefSeq" id="WP_203530129.1">
    <property type="nucleotide sequence ID" value="NZ_CP083373.1"/>
</dbReference>
<dbReference type="Proteomes" id="UP000744980">
    <property type="component" value="Unassembled WGS sequence"/>
</dbReference>
<dbReference type="AlphaFoldDB" id="A0AAW4FYC6"/>
<name>A0AAW4FYC6_9HYPH</name>
<evidence type="ECO:0000256" key="1">
    <source>
        <dbReference type="SAM" id="MobiDB-lite"/>
    </source>
</evidence>
<protein>
    <submittedName>
        <fullName evidence="3">Relaxase/mobilization nuclease domain-containing protein</fullName>
    </submittedName>
</protein>
<feature type="region of interest" description="Disordered" evidence="1">
    <location>
        <begin position="771"/>
        <end position="856"/>
    </location>
</feature>
<feature type="compositionally biased region" description="Basic and acidic residues" evidence="1">
    <location>
        <begin position="841"/>
        <end position="856"/>
    </location>
</feature>
<dbReference type="EMBL" id="WXFA01000083">
    <property type="protein sequence ID" value="MBM3096273.1"/>
    <property type="molecule type" value="Genomic_DNA"/>
</dbReference>
<sequence>MAHDWTGLLGAIETYTVRRASSLIDEDEESRRRRAIGIAMSGQAPQERFVPSGIASKTRRGPISPNEPTIASILQASRASQRGVIALVGALGAGRNLDDEEELKKSAGGGGGAGLSVPRMARPISTRRAATDRSSAETASRAAIAAGAQPVVIKVTSTVSSRASAAGLMTYLGTREVEKENGDRGKVDIPIYDQDGLAVASREDRAAALAEWGAEFRNAYAVNALATFSFTVADTVDDTALHDALNAAFGSKPFLYSRHPDGKVSVYAVTDLPAKKIADALKIRERGEGPARAAENAEASFARRLADAGVTAEVRILGAAVSEKSGRYFLEKFLRNGNSITTSAGDPIKRGSSVKEKADRIWRDWSSHIRTVEPRNAFHVIFSARTGTDPEAMTRAVRDFLSEQVAGHKWITAHHPDTGHVHVHAMISARDDIGKALRLTKPELYEWRERFAAKAREQGIAMVATRRADVAATRSYSQSQAGAYERSKSDPRYLKTPAVTKRVERKRAGVVDRASLINGNLAIAAKWQSTASALKKAGAEPSVIAAAERFAAAAAGQAAQPAPRHAAGFALLRLETEEVADCDAIEIVQRVAGVDSNFVSAGGKTIYVLAPTTASVSKIERELAKQNDEFDPGGETLSVVRDFEARMLKLGMRSDVIIEAVGSSKEGLPSPWLQKRFEAFAQRSGAPSNEPSAALKTLIANIQQQKEKTMPLSLEQFDERVSRANKSMDRLETMVDSSAERQAVEEMRKEISALFAEQRRDIEMQQMQSVADTAGGGGTPPAARADEARTQDRAAPPTVDPAIAAQQQAIAAGRAARAAREQAATAKGAQDEQRQQILRQAEQDRQRSNDRDGAER</sequence>
<gene>
    <name evidence="3" type="ORF">GFB56_37110</name>
</gene>
<keyword evidence="4" id="KW-1185">Reference proteome</keyword>
<organism evidence="3 4">
    <name type="scientific">Ensifer canadensis</name>
    <dbReference type="NCBI Taxonomy" id="555315"/>
    <lineage>
        <taxon>Bacteria</taxon>
        <taxon>Pseudomonadati</taxon>
        <taxon>Pseudomonadota</taxon>
        <taxon>Alphaproteobacteria</taxon>
        <taxon>Hyphomicrobiales</taxon>
        <taxon>Rhizobiaceae</taxon>
        <taxon>Sinorhizobium/Ensifer group</taxon>
        <taxon>Ensifer</taxon>
    </lineage>
</organism>
<dbReference type="Pfam" id="PF03432">
    <property type="entry name" value="Relaxase"/>
    <property type="match status" value="1"/>
</dbReference>
<comment type="caution">
    <text evidence="3">The sequence shown here is derived from an EMBL/GenBank/DDBJ whole genome shotgun (WGS) entry which is preliminary data.</text>
</comment>
<feature type="region of interest" description="Disordered" evidence="1">
    <location>
        <begin position="37"/>
        <end position="67"/>
    </location>
</feature>
<evidence type="ECO:0000313" key="3">
    <source>
        <dbReference type="EMBL" id="MBM3096273.1"/>
    </source>
</evidence>
<feature type="compositionally biased region" description="Low complexity" evidence="1">
    <location>
        <begin position="802"/>
        <end position="828"/>
    </location>
</feature>
<accession>A0AAW4FYC6</accession>
<evidence type="ECO:0000259" key="2">
    <source>
        <dbReference type="Pfam" id="PF03432"/>
    </source>
</evidence>
<feature type="domain" description="MobA/VirD2-like nuclease" evidence="2">
    <location>
        <begin position="358"/>
        <end position="459"/>
    </location>
</feature>